<name>A0A0F9MWM2_9ZZZZ</name>
<comment type="caution">
    <text evidence="1">The sequence shown here is derived from an EMBL/GenBank/DDBJ whole genome shotgun (WGS) entry which is preliminary data.</text>
</comment>
<accession>A0A0F9MWM2</accession>
<dbReference type="EMBL" id="LAZR01008088">
    <property type="protein sequence ID" value="KKM81040.1"/>
    <property type="molecule type" value="Genomic_DNA"/>
</dbReference>
<dbReference type="AlphaFoldDB" id="A0A0F9MWM2"/>
<organism evidence="1">
    <name type="scientific">marine sediment metagenome</name>
    <dbReference type="NCBI Taxonomy" id="412755"/>
    <lineage>
        <taxon>unclassified sequences</taxon>
        <taxon>metagenomes</taxon>
        <taxon>ecological metagenomes</taxon>
    </lineage>
</organism>
<feature type="non-terminal residue" evidence="1">
    <location>
        <position position="571"/>
    </location>
</feature>
<gene>
    <name evidence="1" type="ORF">LCGC14_1333780</name>
</gene>
<evidence type="ECO:0000313" key="1">
    <source>
        <dbReference type="EMBL" id="KKM81040.1"/>
    </source>
</evidence>
<proteinExistence type="predicted"/>
<sequence length="571" mass="67861">MNKLNLRLFGWHLKLKLSDLEVYKIIFRQVTESERKKYLIIKFKRGEYDSKSPFGIFFDSNQLYYVKSKKVLKNEYIVIDKDYGEVGKNIIKQDIKKDGISLLVKTYIDNMLHKEGYLKPYNSRGCLGKYSKGVLSKREIKICISKEETGLEKDYFISPAENFDLVFINENELFIIYLPRFIVFDEGFSLPQSPNVQYKIQNTSTWLRTVFQSYEKFHDRFLDLDKILRIKFKQWNFIESIELIEDFNFSRINRPDKILLKDRIIEIEGDINFKSQLSHLLTKININISNQILMEDSLDEFPIISEFINDFKKRNLNHQEEIEKFDRSIFYGNYIPKNNSDTITFILNNKNPGNEYYYNLIKTNLTLPNKIVNYKTIEKNRDKWDDIINSIILSLYARFYNKALYNIPIDFYEKIISLNFIMDFNYEIKVLFYGIYDLTNNRIMFKSELLPWDIKDEDVLTRIKELNVDGEKSCFLLDSNALITKILKKNFKDFKADIIRIKKLNGRIFETSDDSIINLDNGVYIKLTDKKFLLITTGYPEYIFDNKDNLNKNIGGLPNPLYIKLDLKNTN</sequence>
<reference evidence="1" key="1">
    <citation type="journal article" date="2015" name="Nature">
        <title>Complex archaea that bridge the gap between prokaryotes and eukaryotes.</title>
        <authorList>
            <person name="Spang A."/>
            <person name="Saw J.H."/>
            <person name="Jorgensen S.L."/>
            <person name="Zaremba-Niedzwiedzka K."/>
            <person name="Martijn J."/>
            <person name="Lind A.E."/>
            <person name="van Eijk R."/>
            <person name="Schleper C."/>
            <person name="Guy L."/>
            <person name="Ettema T.J."/>
        </authorList>
    </citation>
    <scope>NUCLEOTIDE SEQUENCE</scope>
</reference>
<protein>
    <submittedName>
        <fullName evidence="1">Uncharacterized protein</fullName>
    </submittedName>
</protein>